<reference evidence="4" key="1">
    <citation type="submission" date="2017-05" db="EMBL/GenBank/DDBJ databases">
        <authorList>
            <person name="Rodrigo-Torres L."/>
            <person name="Arahal R. D."/>
            <person name="Lucena T."/>
        </authorList>
    </citation>
    <scope>NUCLEOTIDE SEQUENCE [LARGE SCALE GENOMIC DNA]</scope>
    <source>
        <strain evidence="4">CECT 8621</strain>
    </source>
</reference>
<dbReference type="EMBL" id="FXYE01000002">
    <property type="protein sequence ID" value="SMX46112.1"/>
    <property type="molecule type" value="Genomic_DNA"/>
</dbReference>
<proteinExistence type="predicted"/>
<dbReference type="RefSeq" id="WP_093968049.1">
    <property type="nucleotide sequence ID" value="NZ_FXYE01000002.1"/>
</dbReference>
<dbReference type="PROSITE" id="PS50966">
    <property type="entry name" value="ZF_SWIM"/>
    <property type="match status" value="1"/>
</dbReference>
<evidence type="ECO:0000313" key="3">
    <source>
        <dbReference type="EMBL" id="SMX46112.1"/>
    </source>
</evidence>
<feature type="domain" description="SWIM-type" evidence="2">
    <location>
        <begin position="398"/>
        <end position="439"/>
    </location>
</feature>
<sequence length="443" mass="48257">MIEQIYRYDRDSELRSTSQGQALTLASDQNVQAASTFLKARALFPNVTAKSLRAVSEIVGSRFYVPPSMLAKILREADPVATVGTGAVRFEGFSACCSAYIRLDLDNSALETEARSKGTTNVDFGPELRGALSTVSRDTEMEISIGSNSVEVVTDGTAYIEKKVPLPLRWVKGFAEVQVAMAGMRPAFSLPKIGAQRFLRGLPRGKNDQRIWVAANGPMARVTAREARGAVPLRGCHRLRVFEPLVTLADSLDVQHNPATGATSWALNFGTQRLWLVLNAEPWRGFSGDGGLLSRMASSVDTGMAAVAAQLNWQDSIEPAAISKTTDLSIESVDVALAKLAAGGRLGFDLKQQTYFHRDLPFDMSKTEGLNPRLKSAKKLVDAGAVRWTDEVAEVSSDDVIHKVAPDEASWRCTCPWFAKNGNQRGPCKHILAAEMELDRQND</sequence>
<accession>A0A238KVA2</accession>
<dbReference type="InterPro" id="IPR007527">
    <property type="entry name" value="Znf_SWIM"/>
</dbReference>
<keyword evidence="1" id="KW-0479">Metal-binding</keyword>
<gene>
    <name evidence="3" type="ORF">COL8621_02971</name>
</gene>
<protein>
    <submittedName>
        <fullName evidence="3">SWIM zinc finger protein</fullName>
    </submittedName>
</protein>
<keyword evidence="1" id="KW-0862">Zinc</keyword>
<dbReference type="OrthoDB" id="7821105at2"/>
<dbReference type="Proteomes" id="UP000202922">
    <property type="component" value="Unassembled WGS sequence"/>
</dbReference>
<name>A0A238KVA2_9RHOB</name>
<dbReference type="Pfam" id="PF04434">
    <property type="entry name" value="SWIM"/>
    <property type="match status" value="1"/>
</dbReference>
<evidence type="ECO:0000259" key="2">
    <source>
        <dbReference type="PROSITE" id="PS50966"/>
    </source>
</evidence>
<evidence type="ECO:0000313" key="4">
    <source>
        <dbReference type="Proteomes" id="UP000202922"/>
    </source>
</evidence>
<organism evidence="3 4">
    <name type="scientific">Actibacterium lipolyticum</name>
    <dbReference type="NCBI Taxonomy" id="1524263"/>
    <lineage>
        <taxon>Bacteria</taxon>
        <taxon>Pseudomonadati</taxon>
        <taxon>Pseudomonadota</taxon>
        <taxon>Alphaproteobacteria</taxon>
        <taxon>Rhodobacterales</taxon>
        <taxon>Roseobacteraceae</taxon>
        <taxon>Actibacterium</taxon>
    </lineage>
</organism>
<dbReference type="GO" id="GO:0008270">
    <property type="term" value="F:zinc ion binding"/>
    <property type="evidence" value="ECO:0007669"/>
    <property type="project" value="UniProtKB-KW"/>
</dbReference>
<dbReference type="AlphaFoldDB" id="A0A238KVA2"/>
<keyword evidence="1" id="KW-0863">Zinc-finger</keyword>
<evidence type="ECO:0000256" key="1">
    <source>
        <dbReference type="PROSITE-ProRule" id="PRU00325"/>
    </source>
</evidence>
<keyword evidence="4" id="KW-1185">Reference proteome</keyword>